<accession>A0A0R1XYL7</accession>
<keyword evidence="1" id="KW-0472">Membrane</keyword>
<evidence type="ECO:0000256" key="1">
    <source>
        <dbReference type="SAM" id="Phobius"/>
    </source>
</evidence>
<feature type="transmembrane region" description="Helical" evidence="1">
    <location>
        <begin position="61"/>
        <end position="80"/>
    </location>
</feature>
<evidence type="ECO:0000313" key="3">
    <source>
        <dbReference type="Proteomes" id="UP000051236"/>
    </source>
</evidence>
<feature type="transmembrane region" description="Helical" evidence="1">
    <location>
        <begin position="6"/>
        <end position="24"/>
    </location>
</feature>
<feature type="transmembrane region" description="Helical" evidence="1">
    <location>
        <begin position="36"/>
        <end position="55"/>
    </location>
</feature>
<protein>
    <recommendedName>
        <fullName evidence="4">LaaL</fullName>
    </recommendedName>
</protein>
<keyword evidence="1" id="KW-1133">Transmembrane helix</keyword>
<dbReference type="Proteomes" id="UP000051236">
    <property type="component" value="Unassembled WGS sequence"/>
</dbReference>
<organism evidence="2 3">
    <name type="scientific">Agrilactobacillus composti DSM 18527 = JCM 14202</name>
    <dbReference type="NCBI Taxonomy" id="1423734"/>
    <lineage>
        <taxon>Bacteria</taxon>
        <taxon>Bacillati</taxon>
        <taxon>Bacillota</taxon>
        <taxon>Bacilli</taxon>
        <taxon>Lactobacillales</taxon>
        <taxon>Lactobacillaceae</taxon>
        <taxon>Agrilactobacillus</taxon>
    </lineage>
</organism>
<keyword evidence="3" id="KW-1185">Reference proteome</keyword>
<dbReference type="AlphaFoldDB" id="A0A0R1XYL7"/>
<gene>
    <name evidence="2" type="ORF">FC83_GL001266</name>
</gene>
<keyword evidence="1" id="KW-0812">Transmembrane</keyword>
<name>A0A0R1XYL7_9LACO</name>
<evidence type="ECO:0008006" key="4">
    <source>
        <dbReference type="Google" id="ProtNLM"/>
    </source>
</evidence>
<dbReference type="PATRIC" id="fig|1423734.3.peg.1279"/>
<dbReference type="STRING" id="1423734.FC83_GL001266"/>
<sequence length="160" mass="17831">MIYMNLMSIVYLTLSALLIVALGFDWRMVKIRTKLNWWRVGICLLLAAIAAYSAKVLTTDAAGTSSSVFIAVFFFIFALWRSGLSSHGIVGSIRSLKPYNLVSQVELAAINDQQTRAIFHFGAVQTQKLVLNADLTTAENFLRQTEVRSIQVEPKTEADK</sequence>
<comment type="caution">
    <text evidence="2">The sequence shown here is derived from an EMBL/GenBank/DDBJ whole genome shotgun (WGS) entry which is preliminary data.</text>
</comment>
<reference evidence="2 3" key="1">
    <citation type="journal article" date="2015" name="Genome Announc.">
        <title>Expanding the biotechnology potential of lactobacilli through comparative genomics of 213 strains and associated genera.</title>
        <authorList>
            <person name="Sun Z."/>
            <person name="Harris H.M."/>
            <person name="McCann A."/>
            <person name="Guo C."/>
            <person name="Argimon S."/>
            <person name="Zhang W."/>
            <person name="Yang X."/>
            <person name="Jeffery I.B."/>
            <person name="Cooney J.C."/>
            <person name="Kagawa T.F."/>
            <person name="Liu W."/>
            <person name="Song Y."/>
            <person name="Salvetti E."/>
            <person name="Wrobel A."/>
            <person name="Rasinkangas P."/>
            <person name="Parkhill J."/>
            <person name="Rea M.C."/>
            <person name="O'Sullivan O."/>
            <person name="Ritari J."/>
            <person name="Douillard F.P."/>
            <person name="Paul Ross R."/>
            <person name="Yang R."/>
            <person name="Briner A.E."/>
            <person name="Felis G.E."/>
            <person name="de Vos W.M."/>
            <person name="Barrangou R."/>
            <person name="Klaenhammer T.R."/>
            <person name="Caufield P.W."/>
            <person name="Cui Y."/>
            <person name="Zhang H."/>
            <person name="O'Toole P.W."/>
        </authorList>
    </citation>
    <scope>NUCLEOTIDE SEQUENCE [LARGE SCALE GENOMIC DNA]</scope>
    <source>
        <strain evidence="2 3">DSM 18527</strain>
    </source>
</reference>
<proteinExistence type="predicted"/>
<dbReference type="EMBL" id="AZGA01000016">
    <property type="protein sequence ID" value="KRM35138.1"/>
    <property type="molecule type" value="Genomic_DNA"/>
</dbReference>
<evidence type="ECO:0000313" key="2">
    <source>
        <dbReference type="EMBL" id="KRM35138.1"/>
    </source>
</evidence>